<dbReference type="RefSeq" id="WP_223104605.1">
    <property type="nucleotide sequence ID" value="NZ_CP061913.1"/>
</dbReference>
<comment type="caution">
    <text evidence="2">The sequence shown here is derived from an EMBL/GenBank/DDBJ whole genome shotgun (WGS) entry which is preliminary data.</text>
</comment>
<gene>
    <name evidence="2" type="ORF">ACFFTR_26680</name>
</gene>
<dbReference type="PANTHER" id="PTHR23026:SF123">
    <property type="entry name" value="NAD(P)H NITROREDUCTASE RV3131-RELATED"/>
    <property type="match status" value="1"/>
</dbReference>
<dbReference type="SUPFAM" id="SSF55469">
    <property type="entry name" value="FMN-dependent nitroreductase-like"/>
    <property type="match status" value="2"/>
</dbReference>
<organism evidence="2 3">
    <name type="scientific">Dactylosporangium vinaceum</name>
    <dbReference type="NCBI Taxonomy" id="53362"/>
    <lineage>
        <taxon>Bacteria</taxon>
        <taxon>Bacillati</taxon>
        <taxon>Actinomycetota</taxon>
        <taxon>Actinomycetes</taxon>
        <taxon>Micromonosporales</taxon>
        <taxon>Micromonosporaceae</taxon>
        <taxon>Dactylosporangium</taxon>
    </lineage>
</organism>
<dbReference type="InterPro" id="IPR029479">
    <property type="entry name" value="Nitroreductase"/>
</dbReference>
<feature type="domain" description="Nitroreductase" evidence="1">
    <location>
        <begin position="130"/>
        <end position="316"/>
    </location>
</feature>
<name>A0ABV5MCW7_9ACTN</name>
<dbReference type="PANTHER" id="PTHR23026">
    <property type="entry name" value="NADPH NITROREDUCTASE"/>
    <property type="match status" value="1"/>
</dbReference>
<accession>A0ABV5MCW7</accession>
<dbReference type="Proteomes" id="UP001589608">
    <property type="component" value="Unassembled WGS sequence"/>
</dbReference>
<keyword evidence="3" id="KW-1185">Reference proteome</keyword>
<evidence type="ECO:0000259" key="1">
    <source>
        <dbReference type="Pfam" id="PF00881"/>
    </source>
</evidence>
<evidence type="ECO:0000313" key="3">
    <source>
        <dbReference type="Proteomes" id="UP001589608"/>
    </source>
</evidence>
<dbReference type="Pfam" id="PF00881">
    <property type="entry name" value="Nitroreductase"/>
    <property type="match status" value="1"/>
</dbReference>
<dbReference type="Gene3D" id="3.40.109.10">
    <property type="entry name" value="NADH Oxidase"/>
    <property type="match status" value="1"/>
</dbReference>
<dbReference type="EMBL" id="JBHMCA010000049">
    <property type="protein sequence ID" value="MFB9446690.1"/>
    <property type="molecule type" value="Genomic_DNA"/>
</dbReference>
<protein>
    <submittedName>
        <fullName evidence="2">Acg family FMN-binding oxidoreductase</fullName>
    </submittedName>
</protein>
<evidence type="ECO:0000313" key="2">
    <source>
        <dbReference type="EMBL" id="MFB9446690.1"/>
    </source>
</evidence>
<dbReference type="NCBIfam" id="NF047509">
    <property type="entry name" value="Rv3131_FMN_oxido"/>
    <property type="match status" value="1"/>
</dbReference>
<proteinExistence type="predicted"/>
<sequence>MAEQLSERAVAACLRAAVAAPSMHNTQPWRFRFDGAAFDVFPDAERALHSADPDGRALHISVGAAVCNLRVALAAGGRVSRLEPAGERSSRLELAGRRGSLPEHAGAAVRVIAGGVREPSPDMQALALAIARRRTNREPFADAAVPSALLESLQRAAATGRARLVVLDPVRRGAVLAITQAADAWLRADPGYRRELARWTSEHGDRRDGVSAAVFGAKATTAALPLRDFGLELPRLSRAAARFERHPTVVVLHARGDTPAAWLEAGAALQRVLLTATVHGLSAQPMTQALEVPHLRRLLTPPGERWYPQMILRIGYGDQVAASPRRPLRTFVTQLAGAA</sequence>
<dbReference type="InterPro" id="IPR050627">
    <property type="entry name" value="Nitroreductase/BluB"/>
</dbReference>
<dbReference type="InterPro" id="IPR000415">
    <property type="entry name" value="Nitroreductase-like"/>
</dbReference>
<reference evidence="2 3" key="1">
    <citation type="submission" date="2024-09" db="EMBL/GenBank/DDBJ databases">
        <authorList>
            <person name="Sun Q."/>
            <person name="Mori K."/>
        </authorList>
    </citation>
    <scope>NUCLEOTIDE SEQUENCE [LARGE SCALE GENOMIC DNA]</scope>
    <source>
        <strain evidence="2 3">JCM 3307</strain>
    </source>
</reference>